<gene>
    <name evidence="1" type="ORF">HanXRQr2_Chr05g0221711</name>
</gene>
<dbReference type="Gramene" id="mRNA:HanXRQr2_Chr05g0221711">
    <property type="protein sequence ID" value="mRNA:HanXRQr2_Chr05g0221711"/>
    <property type="gene ID" value="HanXRQr2_Chr05g0221711"/>
</dbReference>
<proteinExistence type="predicted"/>
<evidence type="ECO:0000313" key="2">
    <source>
        <dbReference type="Proteomes" id="UP000215914"/>
    </source>
</evidence>
<name>A0A9K3J0E0_HELAN</name>
<keyword evidence="2" id="KW-1185">Reference proteome</keyword>
<dbReference type="AlphaFoldDB" id="A0A9K3J0E0"/>
<accession>A0A9K3J0E0</accession>
<reference evidence="1" key="1">
    <citation type="journal article" date="2017" name="Nature">
        <title>The sunflower genome provides insights into oil metabolism, flowering and Asterid evolution.</title>
        <authorList>
            <person name="Badouin H."/>
            <person name="Gouzy J."/>
            <person name="Grassa C.J."/>
            <person name="Murat F."/>
            <person name="Staton S.E."/>
            <person name="Cottret L."/>
            <person name="Lelandais-Briere C."/>
            <person name="Owens G.L."/>
            <person name="Carrere S."/>
            <person name="Mayjonade B."/>
            <person name="Legrand L."/>
            <person name="Gill N."/>
            <person name="Kane N.C."/>
            <person name="Bowers J.E."/>
            <person name="Hubner S."/>
            <person name="Bellec A."/>
            <person name="Berard A."/>
            <person name="Berges H."/>
            <person name="Blanchet N."/>
            <person name="Boniface M.C."/>
            <person name="Brunel D."/>
            <person name="Catrice O."/>
            <person name="Chaidir N."/>
            <person name="Claudel C."/>
            <person name="Donnadieu C."/>
            <person name="Faraut T."/>
            <person name="Fievet G."/>
            <person name="Helmstetter N."/>
            <person name="King M."/>
            <person name="Knapp S.J."/>
            <person name="Lai Z."/>
            <person name="Le Paslier M.C."/>
            <person name="Lippi Y."/>
            <person name="Lorenzon L."/>
            <person name="Mandel J.R."/>
            <person name="Marage G."/>
            <person name="Marchand G."/>
            <person name="Marquand E."/>
            <person name="Bret-Mestries E."/>
            <person name="Morien E."/>
            <person name="Nambeesan S."/>
            <person name="Nguyen T."/>
            <person name="Pegot-Espagnet P."/>
            <person name="Pouilly N."/>
            <person name="Raftis F."/>
            <person name="Sallet E."/>
            <person name="Schiex T."/>
            <person name="Thomas J."/>
            <person name="Vandecasteele C."/>
            <person name="Vares D."/>
            <person name="Vear F."/>
            <person name="Vautrin S."/>
            <person name="Crespi M."/>
            <person name="Mangin B."/>
            <person name="Burke J.M."/>
            <person name="Salse J."/>
            <person name="Munos S."/>
            <person name="Vincourt P."/>
            <person name="Rieseberg L.H."/>
            <person name="Langlade N.B."/>
        </authorList>
    </citation>
    <scope>NUCLEOTIDE SEQUENCE</scope>
    <source>
        <tissue evidence="1">Leaves</tissue>
    </source>
</reference>
<evidence type="ECO:0000313" key="1">
    <source>
        <dbReference type="EMBL" id="KAF5806456.1"/>
    </source>
</evidence>
<reference evidence="1" key="2">
    <citation type="submission" date="2020-06" db="EMBL/GenBank/DDBJ databases">
        <title>Helianthus annuus Genome sequencing and assembly Release 2.</title>
        <authorList>
            <person name="Gouzy J."/>
            <person name="Langlade N."/>
            <person name="Munos S."/>
        </authorList>
    </citation>
    <scope>NUCLEOTIDE SEQUENCE</scope>
    <source>
        <tissue evidence="1">Leaves</tissue>
    </source>
</reference>
<organism evidence="1 2">
    <name type="scientific">Helianthus annuus</name>
    <name type="common">Common sunflower</name>
    <dbReference type="NCBI Taxonomy" id="4232"/>
    <lineage>
        <taxon>Eukaryota</taxon>
        <taxon>Viridiplantae</taxon>
        <taxon>Streptophyta</taxon>
        <taxon>Embryophyta</taxon>
        <taxon>Tracheophyta</taxon>
        <taxon>Spermatophyta</taxon>
        <taxon>Magnoliopsida</taxon>
        <taxon>eudicotyledons</taxon>
        <taxon>Gunneridae</taxon>
        <taxon>Pentapetalae</taxon>
        <taxon>asterids</taxon>
        <taxon>campanulids</taxon>
        <taxon>Asterales</taxon>
        <taxon>Asteraceae</taxon>
        <taxon>Asteroideae</taxon>
        <taxon>Heliantheae alliance</taxon>
        <taxon>Heliantheae</taxon>
        <taxon>Helianthus</taxon>
    </lineage>
</organism>
<protein>
    <submittedName>
        <fullName evidence="1">Uncharacterized protein</fullName>
    </submittedName>
</protein>
<comment type="caution">
    <text evidence="1">The sequence shown here is derived from an EMBL/GenBank/DDBJ whole genome shotgun (WGS) entry which is preliminary data.</text>
</comment>
<dbReference type="Proteomes" id="UP000215914">
    <property type="component" value="Unassembled WGS sequence"/>
</dbReference>
<dbReference type="EMBL" id="MNCJ02000320">
    <property type="protein sequence ID" value="KAF5806456.1"/>
    <property type="molecule type" value="Genomic_DNA"/>
</dbReference>
<sequence>MQVETILKTVADMFVVDLVAEQQVSSLCLEAQEFMIAGRWLDLALLMITSADLVFSKASNKG</sequence>